<accession>A0A7Y0L4Y8</accession>
<dbReference type="Proteomes" id="UP000533476">
    <property type="component" value="Unassembled WGS sequence"/>
</dbReference>
<dbReference type="InterPro" id="IPR051790">
    <property type="entry name" value="Cytochrome_c-biogenesis_DsbD"/>
</dbReference>
<feature type="transmembrane region" description="Helical" evidence="1">
    <location>
        <begin position="143"/>
        <end position="165"/>
    </location>
</feature>
<keyword evidence="1" id="KW-0812">Transmembrane</keyword>
<keyword evidence="1" id="KW-1133">Transmembrane helix</keyword>
<keyword evidence="3" id="KW-1185">Reference proteome</keyword>
<dbReference type="PANTHER" id="PTHR31272">
    <property type="entry name" value="CYTOCHROME C-TYPE BIOGENESIS PROTEIN HI_1454-RELATED"/>
    <property type="match status" value="1"/>
</dbReference>
<keyword evidence="1" id="KW-0472">Membrane</keyword>
<name>A0A7Y0L4Y8_9FIRM</name>
<proteinExistence type="predicted"/>
<feature type="transmembrane region" description="Helical" evidence="1">
    <location>
        <begin position="109"/>
        <end position="131"/>
    </location>
</feature>
<feature type="transmembrane region" description="Helical" evidence="1">
    <location>
        <begin position="64"/>
        <end position="88"/>
    </location>
</feature>
<dbReference type="PANTHER" id="PTHR31272:SF9">
    <property type="entry name" value="BLL1027 PROTEIN"/>
    <property type="match status" value="1"/>
</dbReference>
<feature type="transmembrane region" description="Helical" evidence="1">
    <location>
        <begin position="177"/>
        <end position="196"/>
    </location>
</feature>
<evidence type="ECO:0008006" key="4">
    <source>
        <dbReference type="Google" id="ProtNLM"/>
    </source>
</evidence>
<feature type="transmembrane region" description="Helical" evidence="1">
    <location>
        <begin position="34"/>
        <end position="58"/>
    </location>
</feature>
<evidence type="ECO:0000313" key="3">
    <source>
        <dbReference type="Proteomes" id="UP000533476"/>
    </source>
</evidence>
<evidence type="ECO:0000256" key="1">
    <source>
        <dbReference type="SAM" id="Phobius"/>
    </source>
</evidence>
<organism evidence="2 3">
    <name type="scientific">Sulfobacillus harzensis</name>
    <dbReference type="NCBI Taxonomy" id="2729629"/>
    <lineage>
        <taxon>Bacteria</taxon>
        <taxon>Bacillati</taxon>
        <taxon>Bacillota</taxon>
        <taxon>Clostridia</taxon>
        <taxon>Eubacteriales</taxon>
        <taxon>Clostridiales Family XVII. Incertae Sedis</taxon>
        <taxon>Sulfobacillus</taxon>
    </lineage>
</organism>
<evidence type="ECO:0000313" key="2">
    <source>
        <dbReference type="EMBL" id="NMP22796.1"/>
    </source>
</evidence>
<dbReference type="EMBL" id="JABBVZ010000031">
    <property type="protein sequence ID" value="NMP22796.1"/>
    <property type="molecule type" value="Genomic_DNA"/>
</dbReference>
<sequence>MSIFPAFVGHIGGVGSQVGSSSGAAFRMRLQHALALMFGVLTVVIVLGLSAAFVLQWFPHAMSALGVAGGIVLLVVGLERVGVLRLGWFNPRLRGGAAGATAPSLWGSYVTGIGLAMGFQVTLLLTLTLIAGNPYLGKAIVTLIVYAVGFGLAFLVVGVFGQSIVRQFKNLKDHHIVRINQIAGGLTIAVAIILIVNDGDILKGLATWKTGPILKQFLQ</sequence>
<reference evidence="2 3" key="1">
    <citation type="submission" date="2020-04" db="EMBL/GenBank/DDBJ databases">
        <authorList>
            <person name="Zhang R."/>
            <person name="Schippers A."/>
        </authorList>
    </citation>
    <scope>NUCLEOTIDE SEQUENCE [LARGE SCALE GENOMIC DNA]</scope>
    <source>
        <strain evidence="2 3">DSM 109850</strain>
    </source>
</reference>
<gene>
    <name evidence="2" type="ORF">HIJ39_10585</name>
</gene>
<comment type="caution">
    <text evidence="2">The sequence shown here is derived from an EMBL/GenBank/DDBJ whole genome shotgun (WGS) entry which is preliminary data.</text>
</comment>
<dbReference type="AlphaFoldDB" id="A0A7Y0L4Y8"/>
<protein>
    <recommendedName>
        <fullName evidence="4">Cytochrome C biogenesis protein transmembrane domain-containing protein</fullName>
    </recommendedName>
</protein>
<dbReference type="RefSeq" id="WP_169099453.1">
    <property type="nucleotide sequence ID" value="NZ_JABBVZ010000031.1"/>
</dbReference>